<organism evidence="1">
    <name type="scientific">Arundo donax</name>
    <name type="common">Giant reed</name>
    <name type="synonym">Donax arundinaceus</name>
    <dbReference type="NCBI Taxonomy" id="35708"/>
    <lineage>
        <taxon>Eukaryota</taxon>
        <taxon>Viridiplantae</taxon>
        <taxon>Streptophyta</taxon>
        <taxon>Embryophyta</taxon>
        <taxon>Tracheophyta</taxon>
        <taxon>Spermatophyta</taxon>
        <taxon>Magnoliopsida</taxon>
        <taxon>Liliopsida</taxon>
        <taxon>Poales</taxon>
        <taxon>Poaceae</taxon>
        <taxon>PACMAD clade</taxon>
        <taxon>Arundinoideae</taxon>
        <taxon>Arundineae</taxon>
        <taxon>Arundo</taxon>
    </lineage>
</organism>
<protein>
    <submittedName>
        <fullName evidence="1">Uncharacterized protein</fullName>
    </submittedName>
</protein>
<dbReference type="EMBL" id="GBRH01207948">
    <property type="protein sequence ID" value="JAD89947.1"/>
    <property type="molecule type" value="Transcribed_RNA"/>
</dbReference>
<proteinExistence type="predicted"/>
<accession>A0A0A9E1S8</accession>
<reference evidence="1" key="2">
    <citation type="journal article" date="2015" name="Data Brief">
        <title>Shoot transcriptome of the giant reed, Arundo donax.</title>
        <authorList>
            <person name="Barrero R.A."/>
            <person name="Guerrero F.D."/>
            <person name="Moolhuijzen P."/>
            <person name="Goolsby J.A."/>
            <person name="Tidwell J."/>
            <person name="Bellgard S.E."/>
            <person name="Bellgard M.I."/>
        </authorList>
    </citation>
    <scope>NUCLEOTIDE SEQUENCE</scope>
    <source>
        <tissue evidence="1">Shoot tissue taken approximately 20 cm above the soil surface</tissue>
    </source>
</reference>
<reference evidence="1" key="1">
    <citation type="submission" date="2014-09" db="EMBL/GenBank/DDBJ databases">
        <authorList>
            <person name="Magalhaes I.L.F."/>
            <person name="Oliveira U."/>
            <person name="Santos F.R."/>
            <person name="Vidigal T.H.D.A."/>
            <person name="Brescovit A.D."/>
            <person name="Santos A.J."/>
        </authorList>
    </citation>
    <scope>NUCLEOTIDE SEQUENCE</scope>
    <source>
        <tissue evidence="1">Shoot tissue taken approximately 20 cm above the soil surface</tissue>
    </source>
</reference>
<evidence type="ECO:0000313" key="1">
    <source>
        <dbReference type="EMBL" id="JAD89947.1"/>
    </source>
</evidence>
<name>A0A0A9E1S8_ARUDO</name>
<dbReference type="AlphaFoldDB" id="A0A0A9E1S8"/>
<sequence length="48" mass="5920">MHEWFDFTIYYHKWDMVSKSERTKDWPTRHILSLIQQQQSLLIPSKLG</sequence>